<dbReference type="EMBL" id="GBXM01026113">
    <property type="protein sequence ID" value="JAH82464.1"/>
    <property type="molecule type" value="Transcribed_RNA"/>
</dbReference>
<sequence>MLCMCVCVQVVCAYTLSSLFCNTLNNIEMKVFFYSNHSSEL</sequence>
<dbReference type="AlphaFoldDB" id="A0A0E9VWE5"/>
<reference evidence="1" key="1">
    <citation type="submission" date="2014-11" db="EMBL/GenBank/DDBJ databases">
        <authorList>
            <person name="Amaro Gonzalez C."/>
        </authorList>
    </citation>
    <scope>NUCLEOTIDE SEQUENCE</scope>
</reference>
<reference evidence="1" key="2">
    <citation type="journal article" date="2015" name="Fish Shellfish Immunol.">
        <title>Early steps in the European eel (Anguilla anguilla)-Vibrio vulnificus interaction in the gills: Role of the RtxA13 toxin.</title>
        <authorList>
            <person name="Callol A."/>
            <person name="Pajuelo D."/>
            <person name="Ebbesson L."/>
            <person name="Teles M."/>
            <person name="MacKenzie S."/>
            <person name="Amaro C."/>
        </authorList>
    </citation>
    <scope>NUCLEOTIDE SEQUENCE</scope>
</reference>
<organism evidence="1">
    <name type="scientific">Anguilla anguilla</name>
    <name type="common">European freshwater eel</name>
    <name type="synonym">Muraena anguilla</name>
    <dbReference type="NCBI Taxonomy" id="7936"/>
    <lineage>
        <taxon>Eukaryota</taxon>
        <taxon>Metazoa</taxon>
        <taxon>Chordata</taxon>
        <taxon>Craniata</taxon>
        <taxon>Vertebrata</taxon>
        <taxon>Euteleostomi</taxon>
        <taxon>Actinopterygii</taxon>
        <taxon>Neopterygii</taxon>
        <taxon>Teleostei</taxon>
        <taxon>Anguilliformes</taxon>
        <taxon>Anguillidae</taxon>
        <taxon>Anguilla</taxon>
    </lineage>
</organism>
<protein>
    <submittedName>
        <fullName evidence="1">Uncharacterized protein</fullName>
    </submittedName>
</protein>
<accession>A0A0E9VWE5</accession>
<proteinExistence type="predicted"/>
<name>A0A0E9VWE5_ANGAN</name>
<evidence type="ECO:0000313" key="1">
    <source>
        <dbReference type="EMBL" id="JAH82464.1"/>
    </source>
</evidence>